<dbReference type="GO" id="GO:0004016">
    <property type="term" value="F:adenylate cyclase activity"/>
    <property type="evidence" value="ECO:0007669"/>
    <property type="project" value="UniProtKB-ARBA"/>
</dbReference>
<dbReference type="Gene3D" id="3.30.450.20">
    <property type="entry name" value="PAS domain"/>
    <property type="match status" value="2"/>
</dbReference>
<organism evidence="4">
    <name type="scientific">Desulfobacca acetoxidans</name>
    <dbReference type="NCBI Taxonomy" id="60893"/>
    <lineage>
        <taxon>Bacteria</taxon>
        <taxon>Pseudomonadati</taxon>
        <taxon>Thermodesulfobacteriota</taxon>
        <taxon>Desulfobaccia</taxon>
        <taxon>Desulfobaccales</taxon>
        <taxon>Desulfobaccaceae</taxon>
        <taxon>Desulfobacca</taxon>
    </lineage>
</organism>
<dbReference type="CDD" id="cd06225">
    <property type="entry name" value="HAMP"/>
    <property type="match status" value="1"/>
</dbReference>
<dbReference type="Gene3D" id="6.10.340.10">
    <property type="match status" value="1"/>
</dbReference>
<dbReference type="SMART" id="SM00044">
    <property type="entry name" value="CYCc"/>
    <property type="match status" value="1"/>
</dbReference>
<dbReference type="SUPFAM" id="SSF158472">
    <property type="entry name" value="HAMP domain-like"/>
    <property type="match status" value="1"/>
</dbReference>
<dbReference type="AlphaFoldDB" id="A0A7V4G6E8"/>
<dbReference type="PANTHER" id="PTHR43081">
    <property type="entry name" value="ADENYLATE CYCLASE, TERMINAL-DIFFERENTIATION SPECIFIC-RELATED"/>
    <property type="match status" value="1"/>
</dbReference>
<dbReference type="InterPro" id="IPR029787">
    <property type="entry name" value="Nucleotide_cyclase"/>
</dbReference>
<keyword evidence="1" id="KW-0472">Membrane</keyword>
<feature type="domain" description="Guanylate cyclase" evidence="2">
    <location>
        <begin position="421"/>
        <end position="553"/>
    </location>
</feature>
<protein>
    <submittedName>
        <fullName evidence="4">HAMP domain-containing protein</fullName>
    </submittedName>
</protein>
<evidence type="ECO:0000259" key="2">
    <source>
        <dbReference type="PROSITE" id="PS50125"/>
    </source>
</evidence>
<dbReference type="InterPro" id="IPR050697">
    <property type="entry name" value="Adenylyl/Guanylyl_Cyclase_3/4"/>
</dbReference>
<dbReference type="CDD" id="cd07302">
    <property type="entry name" value="CHD"/>
    <property type="match status" value="1"/>
</dbReference>
<sequence>MKSSRLSTRLSLFILTAVTVVYLSALAYNFQASRQALLTDMIQDAKNISLATGYDIERLLVGVEKIPESLAGVLAERQLSREELFQLLTRLLAVNPEIFGMAVAYEPRAFETSRLYFAPYAYREGDRIGTTVLGSPEYHYFTMDWYQIPRETGRAQWTSPYFDKGGGDIIMSTYAVPFYQGQGPARRLKGVVTADLSLSKLRQTVGAVKIFETGYAFLICQNGTFVTFPDQRLVMRESIFSLAAAKNNPALRSLGRRMIRGEQGVAPITDFLKERQAWLGYTPLGHTGWSLGVMFPEDELISGLVALSHQLLFLGVGGLVLLGALITVLARSITNPLRRLAQSTTAIARGDFHVRVPERGAREIAELAASFNAMGEHLVDYIAKRDFIRDTFGRYVTHEVVKTLLESQEALELGGETRRVTILMSDLRGFTALTAGMAPERVITFLNRYLEKMIEILVDYEAVIDEIQGDGILAFFGAPRVQLDHAPRAVACALAMQQAMAEVNAANARDGFPHLEMGIGVGHGEVVVGNIGSELRTKYSIVGSPVNFTSRIEALATAGQVLLSEPCYREVQDLVKTGEVIRARMKGIPGEVTLYEILGIGAPYNLELEARRDELVPLIREQAVSLERIQEKIVVGTLPEAFLSHVSETRAQVRIRGELAEWEDVRLHWLDERGEIIATARIYGKVTALTPHPDGTTEAALRFTSVSPEARRTIHRLLETA</sequence>
<dbReference type="SMART" id="SM00304">
    <property type="entry name" value="HAMP"/>
    <property type="match status" value="1"/>
</dbReference>
<dbReference type="GO" id="GO:0006171">
    <property type="term" value="P:cAMP biosynthetic process"/>
    <property type="evidence" value="ECO:0007669"/>
    <property type="project" value="TreeGrafter"/>
</dbReference>
<dbReference type="Pfam" id="PF00672">
    <property type="entry name" value="HAMP"/>
    <property type="match status" value="1"/>
</dbReference>
<proteinExistence type="predicted"/>
<dbReference type="CDD" id="cd12913">
    <property type="entry name" value="PDC1_MCP_like"/>
    <property type="match status" value="1"/>
</dbReference>
<comment type="caution">
    <text evidence="4">The sequence shown here is derived from an EMBL/GenBank/DDBJ whole genome shotgun (WGS) entry which is preliminary data.</text>
</comment>
<dbReference type="EMBL" id="DSXI01000055">
    <property type="protein sequence ID" value="HGS04308.1"/>
    <property type="molecule type" value="Genomic_DNA"/>
</dbReference>
<feature type="domain" description="HAMP" evidence="3">
    <location>
        <begin position="331"/>
        <end position="383"/>
    </location>
</feature>
<dbReference type="SUPFAM" id="SSF55073">
    <property type="entry name" value="Nucleotide cyclase"/>
    <property type="match status" value="1"/>
</dbReference>
<dbReference type="CDD" id="cd12912">
    <property type="entry name" value="PDC2_MCP_like"/>
    <property type="match status" value="1"/>
</dbReference>
<keyword evidence="1" id="KW-0812">Transmembrane</keyword>
<dbReference type="Pfam" id="PF00211">
    <property type="entry name" value="Guanylate_cyc"/>
    <property type="match status" value="1"/>
</dbReference>
<dbReference type="InterPro" id="IPR001054">
    <property type="entry name" value="A/G_cyclase"/>
</dbReference>
<reference evidence="4" key="1">
    <citation type="journal article" date="2020" name="mSystems">
        <title>Genome- and Community-Level Interaction Insights into Carbon Utilization and Element Cycling Functions of Hydrothermarchaeota in Hydrothermal Sediment.</title>
        <authorList>
            <person name="Zhou Z."/>
            <person name="Liu Y."/>
            <person name="Xu W."/>
            <person name="Pan J."/>
            <person name="Luo Z.H."/>
            <person name="Li M."/>
        </authorList>
    </citation>
    <scope>NUCLEOTIDE SEQUENCE [LARGE SCALE GENOMIC DNA]</scope>
    <source>
        <strain evidence="4">SpSt-548</strain>
    </source>
</reference>
<dbReference type="PANTHER" id="PTHR43081:SF1">
    <property type="entry name" value="ADENYLATE CYCLASE, TERMINAL-DIFFERENTIATION SPECIFIC"/>
    <property type="match status" value="1"/>
</dbReference>
<dbReference type="PROSITE" id="PS50885">
    <property type="entry name" value="HAMP"/>
    <property type="match status" value="1"/>
</dbReference>
<evidence type="ECO:0000313" key="4">
    <source>
        <dbReference type="EMBL" id="HGS04308.1"/>
    </source>
</evidence>
<dbReference type="Pfam" id="PF22673">
    <property type="entry name" value="MCP-like_PDC_1"/>
    <property type="match status" value="1"/>
</dbReference>
<keyword evidence="1" id="KW-1133">Transmembrane helix</keyword>
<evidence type="ECO:0000256" key="1">
    <source>
        <dbReference type="SAM" id="Phobius"/>
    </source>
</evidence>
<name>A0A7V4G6E8_9BACT</name>
<feature type="transmembrane region" description="Helical" evidence="1">
    <location>
        <begin position="311"/>
        <end position="330"/>
    </location>
</feature>
<evidence type="ECO:0000259" key="3">
    <source>
        <dbReference type="PROSITE" id="PS50885"/>
    </source>
</evidence>
<dbReference type="PROSITE" id="PS50125">
    <property type="entry name" value="GUANYLATE_CYCLASE_2"/>
    <property type="match status" value="1"/>
</dbReference>
<dbReference type="GO" id="GO:0035556">
    <property type="term" value="P:intracellular signal transduction"/>
    <property type="evidence" value="ECO:0007669"/>
    <property type="project" value="InterPro"/>
</dbReference>
<gene>
    <name evidence="4" type="ORF">ENT08_00960</name>
</gene>
<dbReference type="GO" id="GO:0016020">
    <property type="term" value="C:membrane"/>
    <property type="evidence" value="ECO:0007669"/>
    <property type="project" value="InterPro"/>
</dbReference>
<dbReference type="Gene3D" id="3.30.70.1230">
    <property type="entry name" value="Nucleotide cyclase"/>
    <property type="match status" value="1"/>
</dbReference>
<accession>A0A7V4G6E8</accession>
<dbReference type="InterPro" id="IPR003660">
    <property type="entry name" value="HAMP_dom"/>
</dbReference>